<reference evidence="1 2" key="1">
    <citation type="journal article" date="2013" name="Stand. Genomic Sci.">
        <title>Genomic Encyclopedia of Type Strains, Phase I: The one thousand microbial genomes (KMG-I) project.</title>
        <authorList>
            <person name="Kyrpides N.C."/>
            <person name="Woyke T."/>
            <person name="Eisen J.A."/>
            <person name="Garrity G."/>
            <person name="Lilburn T.G."/>
            <person name="Beck B.J."/>
            <person name="Whitman W.B."/>
            <person name="Hugenholtz P."/>
            <person name="Klenk H.P."/>
        </authorList>
    </citation>
    <scope>NUCLEOTIDE SEQUENCE [LARGE SCALE GENOMIC DNA]</scope>
    <source>
        <strain evidence="1 2">DSM 45044</strain>
    </source>
</reference>
<proteinExistence type="predicted"/>
<organism evidence="1 2">
    <name type="scientific">Stackebrandtia albiflava</name>
    <dbReference type="NCBI Taxonomy" id="406432"/>
    <lineage>
        <taxon>Bacteria</taxon>
        <taxon>Bacillati</taxon>
        <taxon>Actinomycetota</taxon>
        <taxon>Actinomycetes</taxon>
        <taxon>Glycomycetales</taxon>
        <taxon>Glycomycetaceae</taxon>
        <taxon>Stackebrandtia</taxon>
    </lineage>
</organism>
<sequence length="107" mass="11088">MSSVDGAEQVAAAATAPVVGEWYHLAVVYDAPQNTLRLYVGGSAAATVTGPQQPWHADGRLLVGVTGADAQNRTYGPGGVDDVFVYHGAFGQEQITDLASGVLPHPR</sequence>
<dbReference type="EMBL" id="VLLL01000006">
    <property type="protein sequence ID" value="TWJ12498.1"/>
    <property type="molecule type" value="Genomic_DNA"/>
</dbReference>
<dbReference type="InterPro" id="IPR013320">
    <property type="entry name" value="ConA-like_dom_sf"/>
</dbReference>
<protein>
    <submittedName>
        <fullName evidence="1">Concanavalin A-like lectin/glucanase superfamily protein</fullName>
    </submittedName>
</protein>
<dbReference type="Proteomes" id="UP000321617">
    <property type="component" value="Unassembled WGS sequence"/>
</dbReference>
<dbReference type="Pfam" id="PF13385">
    <property type="entry name" value="Laminin_G_3"/>
    <property type="match status" value="1"/>
</dbReference>
<name>A0A562V3T8_9ACTN</name>
<evidence type="ECO:0000313" key="1">
    <source>
        <dbReference type="EMBL" id="TWJ12498.1"/>
    </source>
</evidence>
<gene>
    <name evidence="1" type="ORF">LX16_3256</name>
</gene>
<dbReference type="Gene3D" id="2.60.120.200">
    <property type="match status" value="1"/>
</dbReference>
<dbReference type="OrthoDB" id="4249504at2"/>
<dbReference type="SUPFAM" id="SSF49899">
    <property type="entry name" value="Concanavalin A-like lectins/glucanases"/>
    <property type="match status" value="1"/>
</dbReference>
<comment type="caution">
    <text evidence="1">The sequence shown here is derived from an EMBL/GenBank/DDBJ whole genome shotgun (WGS) entry which is preliminary data.</text>
</comment>
<keyword evidence="1" id="KW-0430">Lectin</keyword>
<evidence type="ECO:0000313" key="2">
    <source>
        <dbReference type="Proteomes" id="UP000321617"/>
    </source>
</evidence>
<dbReference type="AlphaFoldDB" id="A0A562V3T8"/>
<dbReference type="GO" id="GO:0030246">
    <property type="term" value="F:carbohydrate binding"/>
    <property type="evidence" value="ECO:0007669"/>
    <property type="project" value="UniProtKB-KW"/>
</dbReference>
<keyword evidence="2" id="KW-1185">Reference proteome</keyword>
<accession>A0A562V3T8</accession>